<dbReference type="Gene3D" id="2.20.70.10">
    <property type="match status" value="1"/>
</dbReference>
<dbReference type="GeneID" id="25564902"/>
<evidence type="ECO:0000313" key="3">
    <source>
        <dbReference type="Proteomes" id="UP000054408"/>
    </source>
</evidence>
<dbReference type="RefSeq" id="XP_013757900.1">
    <property type="nucleotide sequence ID" value="XM_013902446.1"/>
</dbReference>
<organism evidence="2 3">
    <name type="scientific">Thecamonas trahens ATCC 50062</name>
    <dbReference type="NCBI Taxonomy" id="461836"/>
    <lineage>
        <taxon>Eukaryota</taxon>
        <taxon>Apusozoa</taxon>
        <taxon>Apusomonadida</taxon>
        <taxon>Apusomonadidae</taxon>
        <taxon>Thecamonas</taxon>
    </lineage>
</organism>
<dbReference type="SUPFAM" id="SSF51045">
    <property type="entry name" value="WW domain"/>
    <property type="match status" value="1"/>
</dbReference>
<proteinExistence type="predicted"/>
<accession>A0A0L0DBJ2</accession>
<evidence type="ECO:0000259" key="1">
    <source>
        <dbReference type="PROSITE" id="PS50020"/>
    </source>
</evidence>
<feature type="domain" description="WW" evidence="1">
    <location>
        <begin position="551"/>
        <end position="585"/>
    </location>
</feature>
<keyword evidence="3" id="KW-1185">Reference proteome</keyword>
<gene>
    <name evidence="2" type="ORF">AMSG_05497</name>
</gene>
<reference evidence="2 3" key="1">
    <citation type="submission" date="2010-05" db="EMBL/GenBank/DDBJ databases">
        <title>The Genome Sequence of Thecamonas trahens ATCC 50062.</title>
        <authorList>
            <consortium name="The Broad Institute Genome Sequencing Platform"/>
            <person name="Russ C."/>
            <person name="Cuomo C."/>
            <person name="Shea T."/>
            <person name="Young S.K."/>
            <person name="Zeng Q."/>
            <person name="Koehrsen M."/>
            <person name="Haas B."/>
            <person name="Borodovsky M."/>
            <person name="Guigo R."/>
            <person name="Alvarado L."/>
            <person name="Berlin A."/>
            <person name="Bochicchio J."/>
            <person name="Borenstein D."/>
            <person name="Chapman S."/>
            <person name="Chen Z."/>
            <person name="Freedman E."/>
            <person name="Gellesch M."/>
            <person name="Goldberg J."/>
            <person name="Griggs A."/>
            <person name="Gujja S."/>
            <person name="Heilman E."/>
            <person name="Heiman D."/>
            <person name="Hepburn T."/>
            <person name="Howarth C."/>
            <person name="Jen D."/>
            <person name="Larson L."/>
            <person name="Mehta T."/>
            <person name="Park D."/>
            <person name="Pearson M."/>
            <person name="Roberts A."/>
            <person name="Saif S."/>
            <person name="Shenoy N."/>
            <person name="Sisk P."/>
            <person name="Stolte C."/>
            <person name="Sykes S."/>
            <person name="Thomson T."/>
            <person name="Walk T."/>
            <person name="White J."/>
            <person name="Yandava C."/>
            <person name="Burger G."/>
            <person name="Gray M.W."/>
            <person name="Holland P.W.H."/>
            <person name="King N."/>
            <person name="Lang F.B.F."/>
            <person name="Roger A.J."/>
            <person name="Ruiz-Trillo I."/>
            <person name="Lander E."/>
            <person name="Nusbaum C."/>
        </authorList>
    </citation>
    <scope>NUCLEOTIDE SEQUENCE [LARGE SCALE GENOMIC DNA]</scope>
    <source>
        <strain evidence="2 3">ATCC 50062</strain>
    </source>
</reference>
<evidence type="ECO:0000313" key="2">
    <source>
        <dbReference type="EMBL" id="KNC49481.1"/>
    </source>
</evidence>
<dbReference type="Proteomes" id="UP000054408">
    <property type="component" value="Unassembled WGS sequence"/>
</dbReference>
<dbReference type="AlphaFoldDB" id="A0A0L0DBJ2"/>
<dbReference type="InterPro" id="IPR001202">
    <property type="entry name" value="WW_dom"/>
</dbReference>
<sequence>MVRMATVDTTHFTLAGDDKDEWMASLSTPRAVLDAIEAAVAAAGYVLKKPFQENADHFRAKFKGYPSKRGPWAGIFAAAITAITQMGYVLAGGGHYCAQPQFHFVAPSIYSPSGTIDDAAPPSYDEADGAAMKGGKSMKDKAADMAKKKVVMLSAGATGGSMSTNSGEVDDIPERPKVIPPAGAVYHVISAQAEKIVVSASIGEETLAGLSEALGGEGMVLTAPFAPSDKDRTFTAKVDKVWSFEKKISAFDAVAALANALSTIGMVIEGMAYEYLFVIRERAPSDPPAARHAAFAISGKDFLYATANMPYAVTETIRAAFARMSSWEEVPTGGKQVTTTMEYTTFYAETAGLIVATLMTLRVLRSFAGAGVVLSGDDNYVVFLVPLDGSFVPLSDPRVVINLSHSRVKLSPCNTVVQTLIAETLLEAGLEMATEADKKFNIISHKPYSNTFDNSVIQLHNHEFKSKYGVLAASSVMISRMISLGYIPEAVHHGKHKVSWTSTVDGKTKYHSKNFPEAMIVFRQMKWVTAPPLTPTEGRGVLSPPVETGAIPLPDGWIEKTNPATNQTFYINTTNGEMSTEFPSA</sequence>
<dbReference type="PROSITE" id="PS50020">
    <property type="entry name" value="WW_DOMAIN_2"/>
    <property type="match status" value="1"/>
</dbReference>
<dbReference type="EMBL" id="GL349455">
    <property type="protein sequence ID" value="KNC49481.1"/>
    <property type="molecule type" value="Genomic_DNA"/>
</dbReference>
<dbReference type="InterPro" id="IPR036020">
    <property type="entry name" value="WW_dom_sf"/>
</dbReference>
<protein>
    <recommendedName>
        <fullName evidence="1">WW domain-containing protein</fullName>
    </recommendedName>
</protein>
<name>A0A0L0DBJ2_THETB</name>